<dbReference type="EMBL" id="LAZR01008350">
    <property type="protein sequence ID" value="KKM79311.1"/>
    <property type="molecule type" value="Genomic_DNA"/>
</dbReference>
<evidence type="ECO:0000313" key="1">
    <source>
        <dbReference type="EMBL" id="KKM79311.1"/>
    </source>
</evidence>
<organism evidence="1">
    <name type="scientific">marine sediment metagenome</name>
    <dbReference type="NCBI Taxonomy" id="412755"/>
    <lineage>
        <taxon>unclassified sequences</taxon>
        <taxon>metagenomes</taxon>
        <taxon>ecological metagenomes</taxon>
    </lineage>
</organism>
<feature type="non-terminal residue" evidence="1">
    <location>
        <position position="29"/>
    </location>
</feature>
<gene>
    <name evidence="1" type="ORF">LCGC14_1351040</name>
</gene>
<sequence>MVWVQKGRYSFSAAKRTEYGGFIYDSKLE</sequence>
<protein>
    <submittedName>
        <fullName evidence="1">Uncharacterized protein</fullName>
    </submittedName>
</protein>
<accession>A0A0F9KX42</accession>
<reference evidence="1" key="1">
    <citation type="journal article" date="2015" name="Nature">
        <title>Complex archaea that bridge the gap between prokaryotes and eukaryotes.</title>
        <authorList>
            <person name="Spang A."/>
            <person name="Saw J.H."/>
            <person name="Jorgensen S.L."/>
            <person name="Zaremba-Niedzwiedzka K."/>
            <person name="Martijn J."/>
            <person name="Lind A.E."/>
            <person name="van Eijk R."/>
            <person name="Schleper C."/>
            <person name="Guy L."/>
            <person name="Ettema T.J."/>
        </authorList>
    </citation>
    <scope>NUCLEOTIDE SEQUENCE</scope>
</reference>
<proteinExistence type="predicted"/>
<name>A0A0F9KX42_9ZZZZ</name>
<comment type="caution">
    <text evidence="1">The sequence shown here is derived from an EMBL/GenBank/DDBJ whole genome shotgun (WGS) entry which is preliminary data.</text>
</comment>
<dbReference type="AlphaFoldDB" id="A0A0F9KX42"/>